<evidence type="ECO:0000313" key="2">
    <source>
        <dbReference type="Proteomes" id="UP000092460"/>
    </source>
</evidence>
<proteinExistence type="predicted"/>
<dbReference type="AlphaFoldDB" id="A0A1B0BH38"/>
<dbReference type="Proteomes" id="UP000092460">
    <property type="component" value="Unassembled WGS sequence"/>
</dbReference>
<dbReference type="VEuPathDB" id="VectorBase:GPPI029870"/>
<organism evidence="1 2">
    <name type="scientific">Glossina palpalis gambiensis</name>
    <dbReference type="NCBI Taxonomy" id="67801"/>
    <lineage>
        <taxon>Eukaryota</taxon>
        <taxon>Metazoa</taxon>
        <taxon>Ecdysozoa</taxon>
        <taxon>Arthropoda</taxon>
        <taxon>Hexapoda</taxon>
        <taxon>Insecta</taxon>
        <taxon>Pterygota</taxon>
        <taxon>Neoptera</taxon>
        <taxon>Endopterygota</taxon>
        <taxon>Diptera</taxon>
        <taxon>Brachycera</taxon>
        <taxon>Muscomorpha</taxon>
        <taxon>Hippoboscoidea</taxon>
        <taxon>Glossinidae</taxon>
        <taxon>Glossina</taxon>
    </lineage>
</organism>
<reference evidence="2" key="1">
    <citation type="submission" date="2015-01" db="EMBL/GenBank/DDBJ databases">
        <authorList>
            <person name="Aksoy S."/>
            <person name="Warren W."/>
            <person name="Wilson R.K."/>
        </authorList>
    </citation>
    <scope>NUCLEOTIDE SEQUENCE [LARGE SCALE GENOMIC DNA]</scope>
    <source>
        <strain evidence="2">IAEA</strain>
    </source>
</reference>
<name>A0A1B0BH38_9MUSC</name>
<accession>A0A1B0BH38</accession>
<sequence length="95" mass="10808">MELKIDFSGIWLTPNKITSNMFTKIELCCVIRYRKAYGYRRSESNYNTLSALEEVIEELFSGQNIYLSMAASICHVMPCKAMSNIGALLITNDID</sequence>
<keyword evidence="2" id="KW-1185">Reference proteome</keyword>
<dbReference type="EnsemblMetazoa" id="GPPI029870-RA">
    <property type="protein sequence ID" value="GPPI029870-PA"/>
    <property type="gene ID" value="GPPI029870"/>
</dbReference>
<protein>
    <submittedName>
        <fullName evidence="1">Uncharacterized protein</fullName>
    </submittedName>
</protein>
<evidence type="ECO:0000313" key="1">
    <source>
        <dbReference type="EnsemblMetazoa" id="GPPI029870-PA"/>
    </source>
</evidence>
<dbReference type="EMBL" id="JXJN01014162">
    <property type="status" value="NOT_ANNOTATED_CDS"/>
    <property type="molecule type" value="Genomic_DNA"/>
</dbReference>
<reference evidence="1" key="2">
    <citation type="submission" date="2020-05" db="UniProtKB">
        <authorList>
            <consortium name="EnsemblMetazoa"/>
        </authorList>
    </citation>
    <scope>IDENTIFICATION</scope>
    <source>
        <strain evidence="1">IAEA</strain>
    </source>
</reference>
<dbReference type="EMBL" id="JXJN01014163">
    <property type="status" value="NOT_ANNOTATED_CDS"/>
    <property type="molecule type" value="Genomic_DNA"/>
</dbReference>